<evidence type="ECO:0000313" key="2">
    <source>
        <dbReference type="EMBL" id="EOI58496.1"/>
    </source>
</evidence>
<dbReference type="Pfam" id="PF06197">
    <property type="entry name" value="DUF998"/>
    <property type="match status" value="1"/>
</dbReference>
<dbReference type="Proteomes" id="UP000013750">
    <property type="component" value="Unassembled WGS sequence"/>
</dbReference>
<organism evidence="2 4">
    <name type="scientific">Enterococcus gilvus ATCC BAA-350</name>
    <dbReference type="NCBI Taxonomy" id="1158614"/>
    <lineage>
        <taxon>Bacteria</taxon>
        <taxon>Bacillati</taxon>
        <taxon>Bacillota</taxon>
        <taxon>Bacilli</taxon>
        <taxon>Lactobacillales</taxon>
        <taxon>Enterococcaceae</taxon>
        <taxon>Enterococcus</taxon>
    </lineage>
</organism>
<comment type="caution">
    <text evidence="2">The sequence shown here is derived from an EMBL/GenBank/DDBJ whole genome shotgun (WGS) entry which is preliminary data.</text>
</comment>
<keyword evidence="5" id="KW-1185">Reference proteome</keyword>
<dbReference type="EMBL" id="AJDQ01000003">
    <property type="protein sequence ID" value="EOI58496.1"/>
    <property type="molecule type" value="Genomic_DNA"/>
</dbReference>
<dbReference type="EMBL" id="ASWH01000002">
    <property type="protein sequence ID" value="EOW79652.1"/>
    <property type="molecule type" value="Genomic_DNA"/>
</dbReference>
<evidence type="ECO:0000313" key="4">
    <source>
        <dbReference type="Proteomes" id="UP000013750"/>
    </source>
</evidence>
<dbReference type="HOGENOM" id="CLU_1260673_0_0_9"/>
<reference evidence="2 4" key="1">
    <citation type="submission" date="2013-02" db="EMBL/GenBank/DDBJ databases">
        <title>The Genome Sequence of Enterococcus gilvus ATCC BAA-350.</title>
        <authorList>
            <consortium name="The Broad Institute Genome Sequencing Platform"/>
            <consortium name="The Broad Institute Genome Sequencing Center for Infectious Disease"/>
            <person name="Earl A.M."/>
            <person name="Gilmore M.S."/>
            <person name="Lebreton F."/>
            <person name="Walker B."/>
            <person name="Young S.K."/>
            <person name="Zeng Q."/>
            <person name="Gargeya S."/>
            <person name="Fitzgerald M."/>
            <person name="Haas B."/>
            <person name="Abouelleil A."/>
            <person name="Alvarado L."/>
            <person name="Arachchi H.M."/>
            <person name="Berlin A.M."/>
            <person name="Chapman S.B."/>
            <person name="Dewar J."/>
            <person name="Goldberg J."/>
            <person name="Griggs A."/>
            <person name="Gujja S."/>
            <person name="Hansen M."/>
            <person name="Howarth C."/>
            <person name="Imamovic A."/>
            <person name="Larimer J."/>
            <person name="McCowan C."/>
            <person name="Murphy C."/>
            <person name="Neiman D."/>
            <person name="Pearson M."/>
            <person name="Priest M."/>
            <person name="Roberts A."/>
            <person name="Saif S."/>
            <person name="Shea T."/>
            <person name="Sisk P."/>
            <person name="Sykes S."/>
            <person name="Wortman J."/>
            <person name="Nusbaum C."/>
            <person name="Birren B."/>
        </authorList>
    </citation>
    <scope>NUCLEOTIDE SEQUENCE [LARGE SCALE GENOMIC DNA]</scope>
    <source>
        <strain evidence="2 4">ATCC BAA-350</strain>
    </source>
</reference>
<feature type="transmembrane region" description="Helical" evidence="1">
    <location>
        <begin position="156"/>
        <end position="176"/>
    </location>
</feature>
<feature type="transmembrane region" description="Helical" evidence="1">
    <location>
        <begin position="56"/>
        <end position="79"/>
    </location>
</feature>
<protein>
    <recommendedName>
        <fullName evidence="6">DUF998 domain-containing protein</fullName>
    </recommendedName>
</protein>
<feature type="transmembrane region" description="Helical" evidence="1">
    <location>
        <begin position="91"/>
        <end position="111"/>
    </location>
</feature>
<dbReference type="RefSeq" id="WP_010779018.1">
    <property type="nucleotide sequence ID" value="NZ_ASWH01000002.1"/>
</dbReference>
<accession>R2VLK7</accession>
<feature type="transmembrane region" description="Helical" evidence="1">
    <location>
        <begin position="188"/>
        <end position="209"/>
    </location>
</feature>
<feature type="transmembrane region" description="Helical" evidence="1">
    <location>
        <begin position="123"/>
        <end position="144"/>
    </location>
</feature>
<evidence type="ECO:0008006" key="6">
    <source>
        <dbReference type="Google" id="ProtNLM"/>
    </source>
</evidence>
<evidence type="ECO:0000313" key="5">
    <source>
        <dbReference type="Proteomes" id="UP000014160"/>
    </source>
</evidence>
<proteinExistence type="predicted"/>
<sequence>MSRKRDLIQWCGLFGIVSFLSYISAVLFSPLAYPGYNWMAQAVSDLSADTSPARVLWNQLSALSGVGSVVCIMMVCVFIQGKLTKSIRLGIYLFAAMLWASAVGYTLFPLSESGFGGRSFQDFMHIGMTVLVVSLSIASLLLILIGGFHSKQYRSLAVWATLALLLMLAGAIGVNVVPTRYFGIPERFSVLAAMGFNAVLGVYLFLGFFEN</sequence>
<evidence type="ECO:0000313" key="3">
    <source>
        <dbReference type="EMBL" id="EOW79652.1"/>
    </source>
</evidence>
<evidence type="ECO:0000256" key="1">
    <source>
        <dbReference type="SAM" id="Phobius"/>
    </source>
</evidence>
<keyword evidence="1" id="KW-0472">Membrane</keyword>
<dbReference type="InterPro" id="IPR009339">
    <property type="entry name" value="DUF998"/>
</dbReference>
<reference evidence="3 5" key="2">
    <citation type="submission" date="2013-03" db="EMBL/GenBank/DDBJ databases">
        <title>The Genome Sequence of Enterococcus gilvus ATCC BAA-350 (PacBio/Illumina hybrid assembly).</title>
        <authorList>
            <consortium name="The Broad Institute Genomics Platform"/>
            <consortium name="The Broad Institute Genome Sequencing Center for Infectious Disease"/>
            <person name="Earl A."/>
            <person name="Russ C."/>
            <person name="Gilmore M."/>
            <person name="Surin D."/>
            <person name="Walker B."/>
            <person name="Young S."/>
            <person name="Zeng Q."/>
            <person name="Gargeya S."/>
            <person name="Fitzgerald M."/>
            <person name="Haas B."/>
            <person name="Abouelleil A."/>
            <person name="Allen A.W."/>
            <person name="Alvarado L."/>
            <person name="Arachchi H.M."/>
            <person name="Berlin A.M."/>
            <person name="Chapman S.B."/>
            <person name="Gainer-Dewar J."/>
            <person name="Goldberg J."/>
            <person name="Griggs A."/>
            <person name="Gujja S."/>
            <person name="Hansen M."/>
            <person name="Howarth C."/>
            <person name="Imamovic A."/>
            <person name="Ireland A."/>
            <person name="Larimer J."/>
            <person name="McCowan C."/>
            <person name="Murphy C."/>
            <person name="Pearson M."/>
            <person name="Poon T.W."/>
            <person name="Priest M."/>
            <person name="Roberts A."/>
            <person name="Saif S."/>
            <person name="Shea T."/>
            <person name="Sisk P."/>
            <person name="Sykes S."/>
            <person name="Wortman J."/>
            <person name="Nusbaum C."/>
            <person name="Birren B."/>
        </authorList>
    </citation>
    <scope>NUCLEOTIDE SEQUENCE [LARGE SCALE GENOMIC DNA]</scope>
    <source>
        <strain evidence="3 5">ATCC BAA-350</strain>
    </source>
</reference>
<name>R2VLK7_9ENTE</name>
<dbReference type="AlphaFoldDB" id="R2VLK7"/>
<keyword evidence="1" id="KW-1133">Transmembrane helix</keyword>
<feature type="transmembrane region" description="Helical" evidence="1">
    <location>
        <begin position="12"/>
        <end position="36"/>
    </location>
</feature>
<dbReference type="eggNOG" id="ENOG5031QNA">
    <property type="taxonomic scope" value="Bacteria"/>
</dbReference>
<gene>
    <name evidence="3" type="ORF">I592_03792</name>
    <name evidence="2" type="ORF">UKC_00569</name>
</gene>
<dbReference type="OrthoDB" id="2194874at2"/>
<dbReference type="Proteomes" id="UP000014160">
    <property type="component" value="Unassembled WGS sequence"/>
</dbReference>
<dbReference type="PATRIC" id="fig|1158614.3.peg.584"/>
<keyword evidence="1" id="KW-0812">Transmembrane</keyword>